<dbReference type="EMBL" id="VCDP01000143">
    <property type="protein sequence ID" value="MDX8001133.1"/>
    <property type="molecule type" value="Genomic_DNA"/>
</dbReference>
<comment type="caution">
    <text evidence="1">The sequence shown here is derived from an EMBL/GenBank/DDBJ whole genome shotgun (WGS) entry which is preliminary data.</text>
</comment>
<name>A0ABU4SR45_9GAMM</name>
<feature type="non-terminal residue" evidence="1">
    <location>
        <position position="1"/>
    </location>
</feature>
<evidence type="ECO:0000313" key="2">
    <source>
        <dbReference type="Proteomes" id="UP001271640"/>
    </source>
</evidence>
<accession>A0ABU4SR45</accession>
<keyword evidence="2" id="KW-1185">Reference proteome</keyword>
<proteinExistence type="predicted"/>
<gene>
    <name evidence="1" type="ORF">FE394_18565</name>
</gene>
<protein>
    <submittedName>
        <fullName evidence="1">Type VI secretion system baseplate subunit TssF</fullName>
    </submittedName>
</protein>
<sequence length="103" mass="11561">LVVRDRTVKKTGTHSEIILTLCQTGSTSSVWKSGSLSFFLGTDTGRAAQLSLWLDQHICEMSVRAQGEQRKLNCFPYGWHDLFDNPILPMEKSAYTALQTLVE</sequence>
<feature type="non-terminal residue" evidence="1">
    <location>
        <position position="103"/>
    </location>
</feature>
<evidence type="ECO:0000313" key="1">
    <source>
        <dbReference type="EMBL" id="MDX8001133.1"/>
    </source>
</evidence>
<organism evidence="1 2">
    <name type="scientific">Xenorhabdus littoralis</name>
    <dbReference type="NCBI Taxonomy" id="2582835"/>
    <lineage>
        <taxon>Bacteria</taxon>
        <taxon>Pseudomonadati</taxon>
        <taxon>Pseudomonadota</taxon>
        <taxon>Gammaproteobacteria</taxon>
        <taxon>Enterobacterales</taxon>
        <taxon>Morganellaceae</taxon>
        <taxon>Xenorhabdus</taxon>
    </lineage>
</organism>
<reference evidence="2" key="1">
    <citation type="journal article" date="2024" name="Toxins">
        <title>Genome Sequence Analysis of Native Xenorhabdus Strains Isolated from Entomopathogenic Nematodes in Argentina.</title>
        <authorList>
            <person name="Palma L."/>
            <person name="Frizzo L."/>
            <person name="Kaiser S."/>
            <person name="Berry C."/>
            <person name="Caballero P."/>
            <person name="Bode H.B."/>
            <person name="Del Valle E.E."/>
        </authorList>
    </citation>
    <scope>NUCLEOTIDE SEQUENCE [LARGE SCALE GENOMIC DNA]</scope>
    <source>
        <strain evidence="2">Reich</strain>
    </source>
</reference>
<dbReference type="Proteomes" id="UP001271640">
    <property type="component" value="Unassembled WGS sequence"/>
</dbReference>